<keyword evidence="1" id="KW-0732">Signal</keyword>
<accession>A0A0A2MHR3</accession>
<comment type="caution">
    <text evidence="2">The sequence shown here is derived from an EMBL/GenBank/DDBJ whole genome shotgun (WGS) entry which is preliminary data.</text>
</comment>
<feature type="signal peptide" evidence="1">
    <location>
        <begin position="1"/>
        <end position="22"/>
    </location>
</feature>
<evidence type="ECO:0008006" key="4">
    <source>
        <dbReference type="Google" id="ProtNLM"/>
    </source>
</evidence>
<feature type="chain" id="PRO_5001992358" description="Secretion system C-terminal sorting domain-containing protein" evidence="1">
    <location>
        <begin position="23"/>
        <end position="1673"/>
    </location>
</feature>
<dbReference type="OrthoDB" id="1652165at2"/>
<reference evidence="2 3" key="1">
    <citation type="submission" date="2013-09" db="EMBL/GenBank/DDBJ databases">
        <authorList>
            <person name="Zeng Z."/>
            <person name="Chen C."/>
        </authorList>
    </citation>
    <scope>NUCLEOTIDE SEQUENCE [LARGE SCALE GENOMIC DNA]</scope>
    <source>
        <strain evidence="2 3">WB 4.1-42</strain>
    </source>
</reference>
<dbReference type="NCBIfam" id="NF012211">
    <property type="entry name" value="tand_rpt_95"/>
    <property type="match status" value="3"/>
</dbReference>
<dbReference type="eggNOG" id="COG1345">
    <property type="taxonomic scope" value="Bacteria"/>
</dbReference>
<keyword evidence="3" id="KW-1185">Reference proteome</keyword>
<dbReference type="eggNOG" id="COG1572">
    <property type="taxonomic scope" value="Bacteria"/>
</dbReference>
<protein>
    <recommendedName>
        <fullName evidence="4">Secretion system C-terminal sorting domain-containing protein</fullName>
    </recommendedName>
</protein>
<evidence type="ECO:0000313" key="2">
    <source>
        <dbReference type="EMBL" id="KGO91131.1"/>
    </source>
</evidence>
<dbReference type="NCBIfam" id="NF033708">
    <property type="entry name" value="T9SS_Cterm_ChiA"/>
    <property type="match status" value="1"/>
</dbReference>
<evidence type="ECO:0000256" key="1">
    <source>
        <dbReference type="SAM" id="SignalP"/>
    </source>
</evidence>
<sequence length="1673" mass="177372">MKKALILLLLLPFIGFSQTTLVQWKGTNVQPTASVLVANITSANISGNNVNFATQNWGNPNAFHSSAWPTSTTPDYTKYIEFRISANTNYNINLSALNFNYFVDEASGPNKFEVRYSTSSAFTNNGTLITGSTTTTAKQAITEKSINLSGITVNSGQTLYIRLYAYERTNSWDGTLFRLQHSIGGSVGPYITGQVVSSTGVQAIADNITTTEATTVSNFNILGNDTASAGLTINNNSLAVSQPPAGKGTVTVNSDKTINYNPGSFTGSTSFTYTIASTTGGYTATGTVNVTVTPFVGPTANTDTVTLVQNSSIAISVLSNDTFGSTIVVSSLTKTNPTHGTVTVNSNNTITYTPTVGYSGADSFTYTVKDANNKQSTATVNITVTPFASPTANPDTANTGKNIAVTIDALANDIAGSGTISTISLVSTTHGTSTIDSYKRVVYTPTNNYIGAAVVTYTVTNSNGKSTNGTINITVVQTVAPTATNDSATTAKNNAITLNVLSNDVVGANATLKSIEIVTAPANGDVVINADNTITYTPVNGFYGTNTFSYKITNSFNLSSTATVSISVINQPSTGALCGTYTVGNGGNYATITAAVTDLNLKGVQCPVTFLLTNTLYSNATGEAFPIQINQFTGTSATNTVTFKPATGKFVSIEATGDYLKSVFKIVGGDNIVFDGSNATGGTTRNLTVIHKDNQGDSERAIFWIASTTAAGAGATNITIKYTNIKMLNKNNAWAFCAGIYSGGSDNINAASTAVANNNKLTVFSNDFTNVKQGVYVNGNATTPTTNVIVHQNDLGAENNSETIIQPGYFNNVNGFEYTENSIYNLYRDSSGGSLLASGICVEGNSQNGSILKNDIKTLTKTLDEGNYFGGIVLNSSNATSNILVANNFIANVSGYGAGDSAKNGHGIVLAQGGGYKIYHNTVNLITNPTNGGASSALYVAGGVTSCDVKNNVFANNQTGTGLRCAIMITKEAADINNANFVFNYNNLSSSNKFGYIGTNSTWYNDANAGYITTFEAWKTTTNKEANSTNIIPVFATATDLHLDTANAQNTGLNNTGTPLTLVTKDIDGQKRNTATPDMGADEWGVLTLPQPGSNDGIYCDSSTTYSTTLWANGTHWSNGEPTAYKDVIFNGDYVKAGGTFNACSIYVLAGANVNFTTNANVIVQHTLNIATGATFAVESGSNLIQVENDKNAGTAVIKRNSGFLKRLDYTMWSAPVTDARTTGYQSLATFSPFTSASRFYQFITANNIYQSITAITTTKFALGKGYLIRMPNAINGTPNNAYYQGNERISFAGAFQGTPNNGNIKIALEYGAAPTARYNAIGNPYPSPISIKDFLTQNIDVIDATMYFWRKTNDSEQTTYSVINLTGYSANQAPGGTSEDGNLLIKDPYTIDADKGVLNTGQGFIVEAKGAKEVVFRNNMRVKNNSEYFFKTAQDSTSTAENVVTEGRVWLNATNTLGAFSQAIVAYNPATTLDYDNGYDGKALAAGNISLYSVLQTQTDSLHLIIQSRGSFTVNDTVAMGYTAATAGQFDIAIDHKDGVFSTDQAIYLVDTFTGSMRNLADGSYTFTTEAGTFNNRFKVVYALKGELGTDTPVVDAKQLVVYRDGKQINIEAPATIKTVTVFDMLGKNVYTKNNIDNTTFATDSLNVAQQVLIIQITLDNNQVVSKKIMMN</sequence>
<dbReference type="EMBL" id="JRLY01000024">
    <property type="protein sequence ID" value="KGO91131.1"/>
    <property type="molecule type" value="Genomic_DNA"/>
</dbReference>
<organism evidence="2 3">
    <name type="scientific">Flavobacterium subsaxonicum WB 4.1-42 = DSM 21790</name>
    <dbReference type="NCBI Taxonomy" id="1121898"/>
    <lineage>
        <taxon>Bacteria</taxon>
        <taxon>Pseudomonadati</taxon>
        <taxon>Bacteroidota</taxon>
        <taxon>Flavobacteriia</taxon>
        <taxon>Flavobacteriales</taxon>
        <taxon>Flavobacteriaceae</taxon>
        <taxon>Flavobacterium</taxon>
    </lineage>
</organism>
<dbReference type="STRING" id="1121898.GCA_000422725_02212"/>
<evidence type="ECO:0000313" key="3">
    <source>
        <dbReference type="Proteomes" id="UP000030111"/>
    </source>
</evidence>
<gene>
    <name evidence="2" type="ORF">Q766_19395</name>
</gene>
<dbReference type="Proteomes" id="UP000030111">
    <property type="component" value="Unassembled WGS sequence"/>
</dbReference>
<proteinExistence type="predicted"/>
<dbReference type="Gene3D" id="2.60.40.2810">
    <property type="match status" value="2"/>
</dbReference>
<dbReference type="RefSeq" id="WP_026992587.1">
    <property type="nucleotide sequence ID" value="NZ_JRLY01000024.1"/>
</dbReference>
<dbReference type="Gene3D" id="2.60.40.3440">
    <property type="match status" value="1"/>
</dbReference>
<name>A0A0A2MHR3_9FLAO</name>
<dbReference type="Pfam" id="PF17963">
    <property type="entry name" value="Big_9"/>
    <property type="match status" value="4"/>
</dbReference>
<dbReference type="eggNOG" id="COG5295">
    <property type="taxonomic scope" value="Bacteria"/>
</dbReference>